<dbReference type="GeneID" id="65130401"/>
<reference evidence="1 2" key="1">
    <citation type="submission" date="2020-07" db="EMBL/GenBank/DDBJ databases">
        <title>Taxonomic proposal: Crassvirales, a new order of highly abundant and diverse bacterial viruses.</title>
        <authorList>
            <person name="Shkoporov A.N."/>
            <person name="Stockdale S.R."/>
            <person name="Guerin E."/>
            <person name="Ross R.P."/>
            <person name="Hill C."/>
        </authorList>
    </citation>
    <scope>NUCLEOTIDE SEQUENCE [LARGE SCALE GENOMIC DNA]</scope>
</reference>
<evidence type="ECO:0000313" key="2">
    <source>
        <dbReference type="Proteomes" id="UP000594097"/>
    </source>
</evidence>
<name>A0A7M1S1Q3_9CAUD</name>
<proteinExistence type="predicted"/>
<dbReference type="Proteomes" id="UP000594097">
    <property type="component" value="Segment"/>
</dbReference>
<dbReference type="EMBL" id="MT774393">
    <property type="protein sequence ID" value="QOR59789.1"/>
    <property type="molecule type" value="Genomic_DNA"/>
</dbReference>
<accession>A0A7M1S1Q3</accession>
<protein>
    <submittedName>
        <fullName evidence="1">Putative endolysin/lysozyme</fullName>
    </submittedName>
</protein>
<dbReference type="RefSeq" id="YP_010111947.1">
    <property type="nucleotide sequence ID" value="NC_055886.1"/>
</dbReference>
<keyword evidence="2" id="KW-1185">Reference proteome</keyword>
<organism evidence="1 2">
    <name type="scientific">uncultured phage cr127_1</name>
    <dbReference type="NCBI Taxonomy" id="2772077"/>
    <lineage>
        <taxon>Viruses</taxon>
        <taxon>Duplodnaviria</taxon>
        <taxon>Heunggongvirae</taxon>
        <taxon>Uroviricota</taxon>
        <taxon>Caudoviricetes</taxon>
        <taxon>Crassvirales</taxon>
        <taxon>Crevaviridae</taxon>
        <taxon>Doltivirinae</taxon>
        <taxon>Kahucivirus</taxon>
        <taxon>Kahucivirus intestinalis</taxon>
    </lineage>
</organism>
<sequence>MTIEIKKENRGKFTASAKKAGMGVQEYARHILANKDDYSTTMIKRANFAKNIGGAARRRSRALGGTATYGNEYTYKDISNEEIGGGDNLRNNTLGGLGSGAAIGTMILPGIGTAIGGVLGAIGGLVGGLFGNRKRKEELAKAKETERQQTIAAMNDKIEADYTNLQNRSLNDYSEGNGFYAKYGGRFPIRYRMAKGGLIPNSSNSDVAYGATHEQFNQLTGTTGIPLGNYEVEGGGDNNGNLQAGEVITYDNLGANVFSDTLKLPNSKKTYADVAKKLTDQKGKLENATSAIVNTIEESLNEIPKNKLNRLTLGTKVRNTEKMVRTLNIVSGKIAEVDNKIQNLYNEQEIHATIKGYRNGENITAKYGGRCKRGMGGWMAGFGLLTNLMNSLSTANAIDYESKIPLPRQNRVNTPVYSTNYNINSQLQEIDSQISSAKRYITANSNSPQVARAAIGELSANASRLKNQIYADRNRVLAQIYDKNVEARSNTERINNQIDYENAVNEYNKYIDINSKRAANRQQMMQGISNGIQDYANWKIQLGNMALTSLGLPKSVGRQMNGIMNRLYGINFSIDN</sequence>
<evidence type="ECO:0000313" key="1">
    <source>
        <dbReference type="EMBL" id="QOR59789.1"/>
    </source>
</evidence>
<dbReference type="KEGG" id="vg:65130401"/>